<reference evidence="3 4" key="1">
    <citation type="submission" date="2023-08" db="EMBL/GenBank/DDBJ databases">
        <title>A Necator americanus chromosomal reference genome.</title>
        <authorList>
            <person name="Ilik V."/>
            <person name="Petrzelkova K.J."/>
            <person name="Pardy F."/>
            <person name="Fuh T."/>
            <person name="Niatou-Singa F.S."/>
            <person name="Gouil Q."/>
            <person name="Baker L."/>
            <person name="Ritchie M.E."/>
            <person name="Jex A.R."/>
            <person name="Gazzola D."/>
            <person name="Li H."/>
            <person name="Toshio Fujiwara R."/>
            <person name="Zhan B."/>
            <person name="Aroian R.V."/>
            <person name="Pafco B."/>
            <person name="Schwarz E.M."/>
        </authorList>
    </citation>
    <scope>NUCLEOTIDE SEQUENCE [LARGE SCALE GENOMIC DNA]</scope>
    <source>
        <strain evidence="3 4">Aroian</strain>
        <tissue evidence="3">Whole animal</tissue>
    </source>
</reference>
<keyword evidence="2" id="KW-0732">Signal</keyword>
<feature type="compositionally biased region" description="Polar residues" evidence="1">
    <location>
        <begin position="36"/>
        <end position="51"/>
    </location>
</feature>
<dbReference type="EMBL" id="JAVFWL010000004">
    <property type="protein sequence ID" value="KAK6752246.1"/>
    <property type="molecule type" value="Genomic_DNA"/>
</dbReference>
<evidence type="ECO:0008006" key="5">
    <source>
        <dbReference type="Google" id="ProtNLM"/>
    </source>
</evidence>
<feature type="compositionally biased region" description="Basic and acidic residues" evidence="1">
    <location>
        <begin position="56"/>
        <end position="66"/>
    </location>
</feature>
<feature type="chain" id="PRO_5046931644" description="SXP/RAL-2 family protein Ani s 5-like cation-binding domain-containing protein" evidence="2">
    <location>
        <begin position="17"/>
        <end position="199"/>
    </location>
</feature>
<evidence type="ECO:0000313" key="4">
    <source>
        <dbReference type="Proteomes" id="UP001303046"/>
    </source>
</evidence>
<name>A0ABR1DRY9_NECAM</name>
<evidence type="ECO:0000313" key="3">
    <source>
        <dbReference type="EMBL" id="KAK6752246.1"/>
    </source>
</evidence>
<comment type="caution">
    <text evidence="3">The sequence shown here is derived from an EMBL/GenBank/DDBJ whole genome shotgun (WGS) entry which is preliminary data.</text>
</comment>
<feature type="compositionally biased region" description="Pro residues" evidence="1">
    <location>
        <begin position="186"/>
        <end position="199"/>
    </location>
</feature>
<dbReference type="Proteomes" id="UP001303046">
    <property type="component" value="Unassembled WGS sequence"/>
</dbReference>
<evidence type="ECO:0000256" key="2">
    <source>
        <dbReference type="SAM" id="SignalP"/>
    </source>
</evidence>
<organism evidence="3 4">
    <name type="scientific">Necator americanus</name>
    <name type="common">Human hookworm</name>
    <dbReference type="NCBI Taxonomy" id="51031"/>
    <lineage>
        <taxon>Eukaryota</taxon>
        <taxon>Metazoa</taxon>
        <taxon>Ecdysozoa</taxon>
        <taxon>Nematoda</taxon>
        <taxon>Chromadorea</taxon>
        <taxon>Rhabditida</taxon>
        <taxon>Rhabditina</taxon>
        <taxon>Rhabditomorpha</taxon>
        <taxon>Strongyloidea</taxon>
        <taxon>Ancylostomatidae</taxon>
        <taxon>Bunostominae</taxon>
        <taxon>Necator</taxon>
    </lineage>
</organism>
<keyword evidence="4" id="KW-1185">Reference proteome</keyword>
<protein>
    <recommendedName>
        <fullName evidence="5">SXP/RAL-2 family protein Ani s 5-like cation-binding domain-containing protein</fullName>
    </recommendedName>
</protein>
<feature type="region of interest" description="Disordered" evidence="1">
    <location>
        <begin position="19"/>
        <end position="72"/>
    </location>
</feature>
<sequence>MQTLVVLLALIACACAQHGPPHRLPKRSSVPPADTAQRTNKSCASESACNQQRHKQPVEHYPSEKRQAKKASSKNLIDTLIEILRKNYAEDLPPGFADILPPDVVAKMRAVHRDESLTGEQQMEKIHEIMNTVPDSIREKLPKPPGFDRLPAATRAELDKIHRDKTLTFHQRHEKIKKIFDALPPHLRPPPPPPPPPTL</sequence>
<feature type="signal peptide" evidence="2">
    <location>
        <begin position="1"/>
        <end position="16"/>
    </location>
</feature>
<proteinExistence type="predicted"/>
<gene>
    <name evidence="3" type="primary">Necator_chrIV.g16879</name>
    <name evidence="3" type="ORF">RB195_003581</name>
</gene>
<feature type="region of interest" description="Disordered" evidence="1">
    <location>
        <begin position="180"/>
        <end position="199"/>
    </location>
</feature>
<evidence type="ECO:0000256" key="1">
    <source>
        <dbReference type="SAM" id="MobiDB-lite"/>
    </source>
</evidence>
<accession>A0ABR1DRY9</accession>